<proteinExistence type="inferred from homology"/>
<dbReference type="PANTHER" id="PTHR13693">
    <property type="entry name" value="CLASS II AMINOTRANSFERASE/8-AMINO-7-OXONONANOATE SYNTHASE"/>
    <property type="match status" value="1"/>
</dbReference>
<dbReference type="Pfam" id="PF00155">
    <property type="entry name" value="Aminotran_1_2"/>
    <property type="match status" value="1"/>
</dbReference>
<dbReference type="Gene3D" id="3.40.640.10">
    <property type="entry name" value="Type I PLP-dependent aspartate aminotransferase-like (Major domain)"/>
    <property type="match status" value="1"/>
</dbReference>
<dbReference type="InterPro" id="IPR050087">
    <property type="entry name" value="AON_synthase_class-II"/>
</dbReference>
<keyword evidence="2 5" id="KW-0808">Transferase</keyword>
<feature type="binding site" evidence="5">
    <location>
        <position position="259"/>
    </location>
    <ligand>
        <name>pyridoxal 5'-phosphate</name>
        <dbReference type="ChEBI" id="CHEBI:597326"/>
    </ligand>
</feature>
<dbReference type="GO" id="GO:0030170">
    <property type="term" value="F:pyridoxal phosphate binding"/>
    <property type="evidence" value="ECO:0007669"/>
    <property type="project" value="UniProtKB-UniRule"/>
</dbReference>
<evidence type="ECO:0000256" key="1">
    <source>
        <dbReference type="ARBA" id="ARBA00001933"/>
    </source>
</evidence>
<dbReference type="Proteomes" id="UP000091926">
    <property type="component" value="Chromosome"/>
</dbReference>
<comment type="catalytic activity">
    <reaction evidence="5">
        <text>6-carboxyhexanoyl-[ACP] + L-alanine + H(+) = (8S)-8-amino-7-oxononanoate + holo-[ACP] + CO2</text>
        <dbReference type="Rhea" id="RHEA:42288"/>
        <dbReference type="Rhea" id="RHEA-COMP:9685"/>
        <dbReference type="Rhea" id="RHEA-COMP:9955"/>
        <dbReference type="ChEBI" id="CHEBI:15378"/>
        <dbReference type="ChEBI" id="CHEBI:16526"/>
        <dbReference type="ChEBI" id="CHEBI:57972"/>
        <dbReference type="ChEBI" id="CHEBI:64479"/>
        <dbReference type="ChEBI" id="CHEBI:78846"/>
        <dbReference type="ChEBI" id="CHEBI:149468"/>
        <dbReference type="EC" id="2.3.1.47"/>
    </reaction>
</comment>
<dbReference type="InterPro" id="IPR015422">
    <property type="entry name" value="PyrdxlP-dep_Trfase_small"/>
</dbReference>
<feature type="binding site" evidence="5">
    <location>
        <position position="21"/>
    </location>
    <ligand>
        <name>substrate</name>
    </ligand>
</feature>
<feature type="binding site" evidence="5">
    <location>
        <position position="378"/>
    </location>
    <ligand>
        <name>substrate</name>
    </ligand>
</feature>
<evidence type="ECO:0000259" key="6">
    <source>
        <dbReference type="Pfam" id="PF00155"/>
    </source>
</evidence>
<dbReference type="InterPro" id="IPR004839">
    <property type="entry name" value="Aminotransferase_I/II_large"/>
</dbReference>
<protein>
    <recommendedName>
        <fullName evidence="5">8-amino-7-oxononanoate synthase</fullName>
        <shortName evidence="5">AONS</shortName>
        <ecNumber evidence="5">2.3.1.47</ecNumber>
    </recommendedName>
    <alternativeName>
        <fullName evidence="5">7-keto-8-amino-pelargonic acid synthase</fullName>
        <shortName evidence="5">7-KAP synthase</shortName>
        <shortName evidence="5">KAPA synthase</shortName>
    </alternativeName>
    <alternativeName>
        <fullName evidence="5">8-amino-7-ketopelargonate synthase</fullName>
    </alternativeName>
</protein>
<dbReference type="EMBL" id="CP016172">
    <property type="protein sequence ID" value="ANN80676.1"/>
    <property type="molecule type" value="Genomic_DNA"/>
</dbReference>
<dbReference type="HAMAP" id="MF_01693">
    <property type="entry name" value="BioF_aminotrans_2"/>
    <property type="match status" value="1"/>
</dbReference>
<evidence type="ECO:0000256" key="2">
    <source>
        <dbReference type="ARBA" id="ARBA00022679"/>
    </source>
</evidence>
<comment type="cofactor">
    <cofactor evidence="1 5">
        <name>pyridoxal 5'-phosphate</name>
        <dbReference type="ChEBI" id="CHEBI:597326"/>
    </cofactor>
</comment>
<dbReference type="AlphaFoldDB" id="A0A193GMK2"/>
<feature type="binding site" evidence="5">
    <location>
        <begin position="112"/>
        <end position="113"/>
    </location>
    <ligand>
        <name>pyridoxal 5'-phosphate</name>
        <dbReference type="ChEBI" id="CHEBI:597326"/>
    </ligand>
</feature>
<gene>
    <name evidence="5" type="primary">bioF</name>
    <name evidence="7" type="ORF">BAU07_21735</name>
</gene>
<feature type="binding site" evidence="5">
    <location>
        <position position="231"/>
    </location>
    <ligand>
        <name>pyridoxal 5'-phosphate</name>
        <dbReference type="ChEBI" id="CHEBI:597326"/>
    </ligand>
</feature>
<comment type="function">
    <text evidence="5">Catalyzes the decarboxylative condensation of pimeloyl-[acyl-carrier protein] and L-alanine to produce 8-amino-7-oxononanoate (AON), [acyl-carrier protein], and carbon dioxide.</text>
</comment>
<keyword evidence="8" id="KW-1185">Reference proteome</keyword>
<sequence length="419" mass="43920">MHPFDVLRAGLADLDARALTRRRRVAQTPCTPRMRLDGQRLIAFASNDYLGLASHPALVEAIAEGARRYGAGSGGSHLLGGHTRAHEQLEADLAGYAGGFATHARALSFCTGYMANMAILTALGGRGATIYSDALNHASLIDGARLSRADVRIYPHADAGALGRMMEADAVAAAQAGTADAKNAAAAGKTTGVRIIVTDAVFSMDGDIAPLTALLALAHRHQAWLVVDDAHGFGVHGDDGAGTVAALDLRSPLLVYMGTLGKAAGVAGAFVVAEAPVIEWLIQRARSYIFTTAAAPALAHAASASLALMRGDEGRMRRARLRQRIDAMRAMLLRTAWRVLDSTTAVQPVIAGQNETALRLAGTLQEQGFWVPAVRPPTVPPGTARLRLSLSAAHDMADLERLGEALRRAGAVQRPAPAP</sequence>
<comment type="pathway">
    <text evidence="5">Cofactor biosynthesis; biotin biosynthesis.</text>
</comment>
<keyword evidence="4 5" id="KW-0663">Pyridoxal phosphate</keyword>
<feature type="modified residue" description="N6-(pyridoxal phosphate)lysine" evidence="5">
    <location>
        <position position="262"/>
    </location>
</feature>
<dbReference type="UniPathway" id="UPA00078"/>
<evidence type="ECO:0000256" key="3">
    <source>
        <dbReference type="ARBA" id="ARBA00022756"/>
    </source>
</evidence>
<dbReference type="EC" id="2.3.1.47" evidence="5"/>
<evidence type="ECO:0000313" key="8">
    <source>
        <dbReference type="Proteomes" id="UP000091926"/>
    </source>
</evidence>
<dbReference type="InterPro" id="IPR015421">
    <property type="entry name" value="PyrdxlP-dep_Trfase_major"/>
</dbReference>
<dbReference type="Gene3D" id="3.90.1150.10">
    <property type="entry name" value="Aspartate Aminotransferase, domain 1"/>
    <property type="match status" value="1"/>
</dbReference>
<dbReference type="STRING" id="463014.BAU07_21735"/>
<dbReference type="KEGG" id="bfz:BAU07_21735"/>
<dbReference type="PANTHER" id="PTHR13693:SF100">
    <property type="entry name" value="8-AMINO-7-OXONONANOATE SYNTHASE"/>
    <property type="match status" value="1"/>
</dbReference>
<dbReference type="SUPFAM" id="SSF53383">
    <property type="entry name" value="PLP-dependent transferases"/>
    <property type="match status" value="1"/>
</dbReference>
<dbReference type="InterPro" id="IPR022834">
    <property type="entry name" value="AONS_Proteobacteria"/>
</dbReference>
<keyword evidence="3 5" id="KW-0093">Biotin biosynthesis</keyword>
<comment type="similarity">
    <text evidence="5">Belongs to the class-II pyridoxal-phosphate-dependent aminotransferase family. BioF subfamily.</text>
</comment>
<dbReference type="InterPro" id="IPR015424">
    <property type="entry name" value="PyrdxlP-dep_Trfase"/>
</dbReference>
<organism evidence="7 8">
    <name type="scientific">Bordetella flabilis</name>
    <dbReference type="NCBI Taxonomy" id="463014"/>
    <lineage>
        <taxon>Bacteria</taxon>
        <taxon>Pseudomonadati</taxon>
        <taxon>Pseudomonadota</taxon>
        <taxon>Betaproteobacteria</taxon>
        <taxon>Burkholderiales</taxon>
        <taxon>Alcaligenaceae</taxon>
        <taxon>Bordetella</taxon>
    </lineage>
</organism>
<evidence type="ECO:0000256" key="5">
    <source>
        <dbReference type="HAMAP-Rule" id="MF_01693"/>
    </source>
</evidence>
<dbReference type="GO" id="GO:0009102">
    <property type="term" value="P:biotin biosynthetic process"/>
    <property type="evidence" value="ECO:0007669"/>
    <property type="project" value="UniProtKB-UniRule"/>
</dbReference>
<feature type="binding site" evidence="5">
    <location>
        <position position="203"/>
    </location>
    <ligand>
        <name>pyridoxal 5'-phosphate</name>
        <dbReference type="ChEBI" id="CHEBI:597326"/>
    </ligand>
</feature>
<comment type="subunit">
    <text evidence="5">Homodimer.</text>
</comment>
<evidence type="ECO:0000313" key="7">
    <source>
        <dbReference type="EMBL" id="ANN80676.1"/>
    </source>
</evidence>
<dbReference type="GO" id="GO:0008710">
    <property type="term" value="F:8-amino-7-oxononanoate synthase activity"/>
    <property type="evidence" value="ECO:0007669"/>
    <property type="project" value="UniProtKB-UniRule"/>
</dbReference>
<reference evidence="7 8" key="1">
    <citation type="submission" date="2016-06" db="EMBL/GenBank/DDBJ databases">
        <title>Complete genome sequences of Bordetella bronchialis and Bordetella flabilis.</title>
        <authorList>
            <person name="LiPuma J.J."/>
            <person name="Spilker T."/>
        </authorList>
    </citation>
    <scope>NUCLEOTIDE SEQUENCE [LARGE SCALE GENOMIC DNA]</scope>
    <source>
        <strain evidence="7 8">AU10664</strain>
    </source>
</reference>
<feature type="binding site" evidence="5">
    <location>
        <position position="137"/>
    </location>
    <ligand>
        <name>substrate</name>
    </ligand>
</feature>
<name>A0A193GMK2_9BORD</name>
<feature type="domain" description="Aminotransferase class I/classII large" evidence="6">
    <location>
        <begin position="41"/>
        <end position="406"/>
    </location>
</feature>
<evidence type="ECO:0000256" key="4">
    <source>
        <dbReference type="ARBA" id="ARBA00022898"/>
    </source>
</evidence>
<accession>A0A193GMK2</accession>